<dbReference type="OrthoDB" id="41505at2759"/>
<dbReference type="PANTHER" id="PTHR35702">
    <property type="entry name" value="EXPRESSED PROTEIN"/>
    <property type="match status" value="1"/>
</dbReference>
<evidence type="ECO:0000256" key="2">
    <source>
        <dbReference type="SAM" id="SignalP"/>
    </source>
</evidence>
<dbReference type="AlphaFoldDB" id="A0A835RV50"/>
<evidence type="ECO:0000313" key="3">
    <source>
        <dbReference type="EMBL" id="KAG0498876.1"/>
    </source>
</evidence>
<reference evidence="3 4" key="1">
    <citation type="journal article" date="2020" name="Nat. Food">
        <title>A phased Vanilla planifolia genome enables genetic improvement of flavour and production.</title>
        <authorList>
            <person name="Hasing T."/>
            <person name="Tang H."/>
            <person name="Brym M."/>
            <person name="Khazi F."/>
            <person name="Huang T."/>
            <person name="Chambers A.H."/>
        </authorList>
    </citation>
    <scope>NUCLEOTIDE SEQUENCE [LARGE SCALE GENOMIC DNA]</scope>
    <source>
        <tissue evidence="3">Leaf</tissue>
    </source>
</reference>
<keyword evidence="4" id="KW-1185">Reference proteome</keyword>
<dbReference type="EMBL" id="JADCNL010000001">
    <property type="protein sequence ID" value="KAG0498876.1"/>
    <property type="molecule type" value="Genomic_DNA"/>
</dbReference>
<feature type="compositionally biased region" description="Basic and acidic residues" evidence="1">
    <location>
        <begin position="215"/>
        <end position="233"/>
    </location>
</feature>
<organism evidence="3 4">
    <name type="scientific">Vanilla planifolia</name>
    <name type="common">Vanilla</name>
    <dbReference type="NCBI Taxonomy" id="51239"/>
    <lineage>
        <taxon>Eukaryota</taxon>
        <taxon>Viridiplantae</taxon>
        <taxon>Streptophyta</taxon>
        <taxon>Embryophyta</taxon>
        <taxon>Tracheophyta</taxon>
        <taxon>Spermatophyta</taxon>
        <taxon>Magnoliopsida</taxon>
        <taxon>Liliopsida</taxon>
        <taxon>Asparagales</taxon>
        <taxon>Orchidaceae</taxon>
        <taxon>Vanilloideae</taxon>
        <taxon>Vanilleae</taxon>
        <taxon>Vanilla</taxon>
    </lineage>
</organism>
<gene>
    <name evidence="3" type="ORF">HPP92_003567</name>
</gene>
<dbReference type="PANTHER" id="PTHR35702:SF1">
    <property type="entry name" value="EXPRESSED PROTEIN"/>
    <property type="match status" value="1"/>
</dbReference>
<feature type="chain" id="PRO_5032784116" evidence="2">
    <location>
        <begin position="26"/>
        <end position="279"/>
    </location>
</feature>
<keyword evidence="2" id="KW-0732">Signal</keyword>
<protein>
    <submittedName>
        <fullName evidence="3">Uncharacterized protein</fullName>
    </submittedName>
</protein>
<name>A0A835RV50_VANPL</name>
<evidence type="ECO:0000256" key="1">
    <source>
        <dbReference type="SAM" id="MobiDB-lite"/>
    </source>
</evidence>
<dbReference type="Proteomes" id="UP000636800">
    <property type="component" value="Chromosome 1"/>
</dbReference>
<evidence type="ECO:0000313" key="4">
    <source>
        <dbReference type="Proteomes" id="UP000636800"/>
    </source>
</evidence>
<sequence>MLNLEGPRVRMGLLIAGIIALSLTAEKFREFLGEEESSKSGKFTFLNCLDMGSGTFACVGKEGVKLYVYSLRSKHVEKVRQRAIEIALTEALNEGLNAKNAANQAQKAGQKAAKLASRQAKRIVGPIISSGWDFFEAVYYGGTMMEGVLRGAGTLFGTYAGGYHGEELLGKLGYLLGSHVGSWVGGRIGLMVYDVCNGVSHLLQVFTSADNTSDDGLREKEGVESGEAYRNEELSSSSEDAFSSDERVNYEVSGGGVEYSEASVESSEEIDGWGLFEGR</sequence>
<proteinExistence type="predicted"/>
<comment type="caution">
    <text evidence="3">The sequence shown here is derived from an EMBL/GenBank/DDBJ whole genome shotgun (WGS) entry which is preliminary data.</text>
</comment>
<feature type="signal peptide" evidence="2">
    <location>
        <begin position="1"/>
        <end position="25"/>
    </location>
</feature>
<accession>A0A835RV50</accession>
<feature type="region of interest" description="Disordered" evidence="1">
    <location>
        <begin position="214"/>
        <end position="247"/>
    </location>
</feature>